<dbReference type="EMBL" id="FUXX01000012">
    <property type="protein sequence ID" value="SKA60791.1"/>
    <property type="molecule type" value="Genomic_DNA"/>
</dbReference>
<dbReference type="Proteomes" id="UP000242432">
    <property type="component" value="Unassembled WGS sequence"/>
</dbReference>
<protein>
    <recommendedName>
        <fullName evidence="4">Lipid A 3-O-deacylase (PagL)</fullName>
    </recommendedName>
</protein>
<gene>
    <name evidence="2" type="ORF">SAMN02745213_00951</name>
</gene>
<feature type="signal peptide" evidence="1">
    <location>
        <begin position="1"/>
        <end position="25"/>
    </location>
</feature>
<accession>A0A1T4V8C6</accession>
<reference evidence="3" key="1">
    <citation type="submission" date="2017-02" db="EMBL/GenBank/DDBJ databases">
        <authorList>
            <person name="Varghese N."/>
            <person name="Submissions S."/>
        </authorList>
    </citation>
    <scope>NUCLEOTIDE SEQUENCE [LARGE SCALE GENOMIC DNA]</scope>
    <source>
        <strain evidence="3">DSM 3072</strain>
    </source>
</reference>
<keyword evidence="1" id="KW-0732">Signal</keyword>
<dbReference type="AlphaFoldDB" id="A0A1T4V8C6"/>
<evidence type="ECO:0000313" key="3">
    <source>
        <dbReference type="Proteomes" id="UP000242432"/>
    </source>
</evidence>
<evidence type="ECO:0008006" key="4">
    <source>
        <dbReference type="Google" id="ProtNLM"/>
    </source>
</evidence>
<evidence type="ECO:0000256" key="1">
    <source>
        <dbReference type="SAM" id="SignalP"/>
    </source>
</evidence>
<proteinExistence type="predicted"/>
<evidence type="ECO:0000313" key="2">
    <source>
        <dbReference type="EMBL" id="SKA60791.1"/>
    </source>
</evidence>
<feature type="chain" id="PRO_5012730218" description="Lipid A 3-O-deacylase (PagL)" evidence="1">
    <location>
        <begin position="26"/>
        <end position="187"/>
    </location>
</feature>
<name>A0A1T4V8C6_9GAMM</name>
<sequence>MINLKKYTKACVFASMMCACSLVQAQTSTVEGWDFQTEYLRHNKSDKHVDNYNLHVYTHLWNNDYLSLYGGGIATIAEGYMDREERNNSDAVGIGPSVMARLEFNPFGNFYAGLEAAGSMRFFTKAHPAGGRCYDFLWQVGPRLSYKFGNYTAVGISAYYAHASNGMNSHNPGYEMKGLALDVEYKF</sequence>
<keyword evidence="3" id="KW-1185">Reference proteome</keyword>
<dbReference type="RefSeq" id="WP_078928472.1">
    <property type="nucleotide sequence ID" value="NZ_FUXX01000012.1"/>
</dbReference>
<organism evidence="2 3">
    <name type="scientific">Succinivibrio dextrinosolvens DSM 3072</name>
    <dbReference type="NCBI Taxonomy" id="1123324"/>
    <lineage>
        <taxon>Bacteria</taxon>
        <taxon>Pseudomonadati</taxon>
        <taxon>Pseudomonadota</taxon>
        <taxon>Gammaproteobacteria</taxon>
        <taxon>Aeromonadales</taxon>
        <taxon>Succinivibrionaceae</taxon>
        <taxon>Succinivibrio</taxon>
    </lineage>
</organism>
<dbReference type="PROSITE" id="PS51257">
    <property type="entry name" value="PROKAR_LIPOPROTEIN"/>
    <property type="match status" value="1"/>
</dbReference>